<gene>
    <name evidence="6" type="ORF">FRACYDRAFT_155647</name>
</gene>
<dbReference type="GO" id="GO:0008270">
    <property type="term" value="F:zinc ion binding"/>
    <property type="evidence" value="ECO:0007669"/>
    <property type="project" value="UniProtKB-KW"/>
</dbReference>
<dbReference type="KEGG" id="fcy:FRACYDRAFT_155647"/>
<sequence length="51" mass="5258">CNLCGQGGELLICDGGDHSEGCRRSFHITCLGLSAIPDGDWICSSCADTLG</sequence>
<keyword evidence="1" id="KW-0479">Metal-binding</keyword>
<proteinExistence type="predicted"/>
<dbReference type="InterPro" id="IPR019787">
    <property type="entry name" value="Znf_PHD-finger"/>
</dbReference>
<dbReference type="InterPro" id="IPR001965">
    <property type="entry name" value="Znf_PHD"/>
</dbReference>
<dbReference type="InParanoid" id="A0A1E7F395"/>
<dbReference type="PANTHER" id="PTHR24102:SF28">
    <property type="entry name" value="PHD-TYPE DOMAIN-CONTAINING PROTEIN"/>
    <property type="match status" value="1"/>
</dbReference>
<reference evidence="6 7" key="1">
    <citation type="submission" date="2016-09" db="EMBL/GenBank/DDBJ databases">
        <title>Extensive genetic diversity and differential bi-allelic expression allows diatom success in the polar Southern Ocean.</title>
        <authorList>
            <consortium name="DOE Joint Genome Institute"/>
            <person name="Mock T."/>
            <person name="Otillar R.P."/>
            <person name="Strauss J."/>
            <person name="Dupont C."/>
            <person name="Frickenhaus S."/>
            <person name="Maumus F."/>
            <person name="Mcmullan M."/>
            <person name="Sanges R."/>
            <person name="Schmutz J."/>
            <person name="Toseland A."/>
            <person name="Valas R."/>
            <person name="Veluchamy A."/>
            <person name="Ward B.J."/>
            <person name="Allen A."/>
            <person name="Barry K."/>
            <person name="Falciatore A."/>
            <person name="Ferrante M."/>
            <person name="Fortunato A.E."/>
            <person name="Gloeckner G."/>
            <person name="Gruber A."/>
            <person name="Hipkin R."/>
            <person name="Janech M."/>
            <person name="Kroth P."/>
            <person name="Leese F."/>
            <person name="Lindquist E."/>
            <person name="Lyon B.R."/>
            <person name="Martin J."/>
            <person name="Mayer C."/>
            <person name="Parker M."/>
            <person name="Quesneville H."/>
            <person name="Raymond J."/>
            <person name="Uhlig C."/>
            <person name="Valentin K.U."/>
            <person name="Worden A.Z."/>
            <person name="Armbrust E.V."/>
            <person name="Bowler C."/>
            <person name="Green B."/>
            <person name="Moulton V."/>
            <person name="Van Oosterhout C."/>
            <person name="Grigoriev I."/>
        </authorList>
    </citation>
    <scope>NUCLEOTIDE SEQUENCE [LARGE SCALE GENOMIC DNA]</scope>
    <source>
        <strain evidence="6 7">CCMP1102</strain>
    </source>
</reference>
<dbReference type="OrthoDB" id="49540at2759"/>
<dbReference type="SUPFAM" id="SSF57903">
    <property type="entry name" value="FYVE/PHD zinc finger"/>
    <property type="match status" value="1"/>
</dbReference>
<dbReference type="Gene3D" id="3.30.40.10">
    <property type="entry name" value="Zinc/RING finger domain, C3HC4 (zinc finger)"/>
    <property type="match status" value="1"/>
</dbReference>
<keyword evidence="2 4" id="KW-0863">Zinc-finger</keyword>
<organism evidence="6 7">
    <name type="scientific">Fragilariopsis cylindrus CCMP1102</name>
    <dbReference type="NCBI Taxonomy" id="635003"/>
    <lineage>
        <taxon>Eukaryota</taxon>
        <taxon>Sar</taxon>
        <taxon>Stramenopiles</taxon>
        <taxon>Ochrophyta</taxon>
        <taxon>Bacillariophyta</taxon>
        <taxon>Bacillariophyceae</taxon>
        <taxon>Bacillariophycidae</taxon>
        <taxon>Bacillariales</taxon>
        <taxon>Bacillariaceae</taxon>
        <taxon>Fragilariopsis</taxon>
    </lineage>
</organism>
<dbReference type="EMBL" id="KV784364">
    <property type="protein sequence ID" value="OEU12668.1"/>
    <property type="molecule type" value="Genomic_DNA"/>
</dbReference>
<feature type="domain" description="PHD-type" evidence="5">
    <location>
        <begin position="1"/>
        <end position="49"/>
    </location>
</feature>
<dbReference type="InterPro" id="IPR059153">
    <property type="entry name" value="NSD_PHD-1st"/>
</dbReference>
<feature type="non-terminal residue" evidence="6">
    <location>
        <position position="51"/>
    </location>
</feature>
<dbReference type="Pfam" id="PF23011">
    <property type="entry name" value="PHD-1st_NSD"/>
    <property type="match status" value="1"/>
</dbReference>
<keyword evidence="3" id="KW-0862">Zinc</keyword>
<protein>
    <recommendedName>
        <fullName evidence="5">PHD-type domain-containing protein</fullName>
    </recommendedName>
</protein>
<dbReference type="Proteomes" id="UP000095751">
    <property type="component" value="Unassembled WGS sequence"/>
</dbReference>
<evidence type="ECO:0000313" key="6">
    <source>
        <dbReference type="EMBL" id="OEU12668.1"/>
    </source>
</evidence>
<evidence type="ECO:0000256" key="2">
    <source>
        <dbReference type="ARBA" id="ARBA00022771"/>
    </source>
</evidence>
<dbReference type="AlphaFoldDB" id="A0A1E7F395"/>
<dbReference type="PROSITE" id="PS50016">
    <property type="entry name" value="ZF_PHD_2"/>
    <property type="match status" value="1"/>
</dbReference>
<dbReference type="InterPro" id="IPR011011">
    <property type="entry name" value="Znf_FYVE_PHD"/>
</dbReference>
<keyword evidence="7" id="KW-1185">Reference proteome</keyword>
<name>A0A1E7F395_9STRA</name>
<dbReference type="PANTHER" id="PTHR24102">
    <property type="entry name" value="PHD FINGER PROTEIN"/>
    <property type="match status" value="1"/>
</dbReference>
<evidence type="ECO:0000256" key="3">
    <source>
        <dbReference type="ARBA" id="ARBA00022833"/>
    </source>
</evidence>
<evidence type="ECO:0000256" key="4">
    <source>
        <dbReference type="PROSITE-ProRule" id="PRU00146"/>
    </source>
</evidence>
<evidence type="ECO:0000313" key="7">
    <source>
        <dbReference type="Proteomes" id="UP000095751"/>
    </source>
</evidence>
<dbReference type="InterPro" id="IPR013083">
    <property type="entry name" value="Znf_RING/FYVE/PHD"/>
</dbReference>
<accession>A0A1E7F395</accession>
<dbReference type="SMART" id="SM00249">
    <property type="entry name" value="PHD"/>
    <property type="match status" value="1"/>
</dbReference>
<feature type="non-terminal residue" evidence="6">
    <location>
        <position position="1"/>
    </location>
</feature>
<evidence type="ECO:0000256" key="1">
    <source>
        <dbReference type="ARBA" id="ARBA00022723"/>
    </source>
</evidence>
<evidence type="ECO:0000259" key="5">
    <source>
        <dbReference type="PROSITE" id="PS50016"/>
    </source>
</evidence>